<protein>
    <submittedName>
        <fullName evidence="3">Uncharacterized protein</fullName>
    </submittedName>
</protein>
<dbReference type="Proteomes" id="UP000736787">
    <property type="component" value="Unassembled WGS sequence"/>
</dbReference>
<dbReference type="Proteomes" id="UP000697107">
    <property type="component" value="Unassembled WGS sequence"/>
</dbReference>
<name>A0A8T1G229_9STRA</name>
<dbReference type="EMBL" id="RCMI01001060">
    <property type="protein sequence ID" value="KAG2891533.1"/>
    <property type="molecule type" value="Genomic_DNA"/>
</dbReference>
<dbReference type="AlphaFoldDB" id="A0A8T1G229"/>
<evidence type="ECO:0000313" key="4">
    <source>
        <dbReference type="Proteomes" id="UP000697107"/>
    </source>
</evidence>
<dbReference type="EMBL" id="RCMK01000711">
    <property type="protein sequence ID" value="KAG2915173.1"/>
    <property type="molecule type" value="Genomic_DNA"/>
</dbReference>
<comment type="caution">
    <text evidence="3">The sequence shown here is derived from an EMBL/GenBank/DDBJ whole genome shotgun (WGS) entry which is preliminary data.</text>
</comment>
<accession>A0A8T1G229</accession>
<gene>
    <name evidence="1" type="ORF">PC115_g19161</name>
    <name evidence="2" type="ORF">PC117_g18097</name>
    <name evidence="3" type="ORF">PC118_g8635</name>
</gene>
<dbReference type="VEuPathDB" id="FungiDB:PC110_g23553"/>
<reference evidence="3" key="1">
    <citation type="submission" date="2018-10" db="EMBL/GenBank/DDBJ databases">
        <title>Effector identification in a new, highly contiguous assembly of the strawberry crown rot pathogen Phytophthora cactorum.</title>
        <authorList>
            <person name="Armitage A.D."/>
            <person name="Nellist C.F."/>
            <person name="Bates H."/>
            <person name="Vickerstaff R.J."/>
            <person name="Harrison R.J."/>
        </authorList>
    </citation>
    <scope>NUCLEOTIDE SEQUENCE</scope>
    <source>
        <strain evidence="1">4032</strain>
        <strain evidence="2">4040</strain>
        <strain evidence="3">P415</strain>
    </source>
</reference>
<dbReference type="EMBL" id="RCML01000223">
    <property type="protein sequence ID" value="KAG2984894.1"/>
    <property type="molecule type" value="Genomic_DNA"/>
</dbReference>
<dbReference type="Proteomes" id="UP000774804">
    <property type="component" value="Unassembled WGS sequence"/>
</dbReference>
<sequence>MVPPTIPTISHEALVKWKRDRREYGDKLRARCRISGEDYDTVVEPVTNAFEPDLLDVFCDLKLRQASADVTEGMLIAEIEYIVTSVKNNTVV</sequence>
<proteinExistence type="predicted"/>
<evidence type="ECO:0000313" key="2">
    <source>
        <dbReference type="EMBL" id="KAG2915173.1"/>
    </source>
</evidence>
<organism evidence="3 4">
    <name type="scientific">Phytophthora cactorum</name>
    <dbReference type="NCBI Taxonomy" id="29920"/>
    <lineage>
        <taxon>Eukaryota</taxon>
        <taxon>Sar</taxon>
        <taxon>Stramenopiles</taxon>
        <taxon>Oomycota</taxon>
        <taxon>Peronosporomycetes</taxon>
        <taxon>Peronosporales</taxon>
        <taxon>Peronosporaceae</taxon>
        <taxon>Phytophthora</taxon>
    </lineage>
</organism>
<evidence type="ECO:0000313" key="1">
    <source>
        <dbReference type="EMBL" id="KAG2891533.1"/>
    </source>
</evidence>
<evidence type="ECO:0000313" key="3">
    <source>
        <dbReference type="EMBL" id="KAG2984894.1"/>
    </source>
</evidence>